<accession>A0A8T8WG74</accession>
<dbReference type="RefSeq" id="WP_222608552.1">
    <property type="nucleotide sequence ID" value="NZ_CP081958.1"/>
</dbReference>
<keyword evidence="1" id="KW-0812">Transmembrane</keyword>
<reference evidence="2 3" key="1">
    <citation type="journal article" date="2021" name="Int. J. Syst. Evol. Microbiol.">
        <title>Halobaculum halophilum sp. nov. and Halobaculum salinum sp. nov., isolated from salt lake and saline soil.</title>
        <authorList>
            <person name="Cui H.L."/>
            <person name="Shi X.W."/>
            <person name="Yin X.M."/>
            <person name="Yang X.Y."/>
            <person name="Hou J."/>
            <person name="Zhu L."/>
        </authorList>
    </citation>
    <scope>NUCLEOTIDE SEQUENCE [LARGE SCALE GENOMIC DNA]</scope>
    <source>
        <strain evidence="2 3">NBRC 109044</strain>
    </source>
</reference>
<dbReference type="AlphaFoldDB" id="A0A8T8WG74"/>
<organism evidence="2 3">
    <name type="scientific">Halobaculum magnesiiphilum</name>
    <dbReference type="NCBI Taxonomy" id="1017351"/>
    <lineage>
        <taxon>Archaea</taxon>
        <taxon>Methanobacteriati</taxon>
        <taxon>Methanobacteriota</taxon>
        <taxon>Stenosarchaea group</taxon>
        <taxon>Halobacteria</taxon>
        <taxon>Halobacteriales</taxon>
        <taxon>Haloferacaceae</taxon>
        <taxon>Halobaculum</taxon>
    </lineage>
</organism>
<gene>
    <name evidence="2" type="ORF">K6T50_06335</name>
</gene>
<dbReference type="GeneID" id="67177743"/>
<keyword evidence="1" id="KW-1133">Transmembrane helix</keyword>
<dbReference type="EMBL" id="CP081958">
    <property type="protein sequence ID" value="QZP38753.1"/>
    <property type="molecule type" value="Genomic_DNA"/>
</dbReference>
<sequence>MSLRHAGATLFGAGLLVCTVLLVTIGPIAAATEAFCPGPRRLAEFAVTGVRAWPPTLTYTDGCNEILLRPSVLWSAVAAAGGLLLAGVGQALVQRA</sequence>
<protein>
    <submittedName>
        <fullName evidence="2">Uncharacterized protein</fullName>
    </submittedName>
</protein>
<feature type="transmembrane region" description="Helical" evidence="1">
    <location>
        <begin position="72"/>
        <end position="93"/>
    </location>
</feature>
<evidence type="ECO:0000256" key="1">
    <source>
        <dbReference type="SAM" id="Phobius"/>
    </source>
</evidence>
<name>A0A8T8WG74_9EURY</name>
<dbReference type="Proteomes" id="UP000826254">
    <property type="component" value="Chromosome"/>
</dbReference>
<evidence type="ECO:0000313" key="3">
    <source>
        <dbReference type="Proteomes" id="UP000826254"/>
    </source>
</evidence>
<keyword evidence="3" id="KW-1185">Reference proteome</keyword>
<keyword evidence="1" id="KW-0472">Membrane</keyword>
<dbReference type="KEGG" id="hmp:K6T50_06335"/>
<evidence type="ECO:0000313" key="2">
    <source>
        <dbReference type="EMBL" id="QZP38753.1"/>
    </source>
</evidence>
<proteinExistence type="predicted"/>